<protein>
    <submittedName>
        <fullName evidence="2">NADPH:quinone reductase</fullName>
    </submittedName>
</protein>
<dbReference type="SUPFAM" id="SSF51735">
    <property type="entry name" value="NAD(P)-binding Rossmann-fold domains"/>
    <property type="match status" value="1"/>
</dbReference>
<dbReference type="Pfam" id="PF13602">
    <property type="entry name" value="ADH_zinc_N_2"/>
    <property type="match status" value="1"/>
</dbReference>
<gene>
    <name evidence="2" type="ORF">Afil01_22140</name>
</gene>
<dbReference type="Proteomes" id="UP001165079">
    <property type="component" value="Unassembled WGS sequence"/>
</dbReference>
<keyword evidence="3" id="KW-1185">Reference proteome</keyword>
<dbReference type="Gene3D" id="3.40.50.720">
    <property type="entry name" value="NAD(P)-binding Rossmann-like Domain"/>
    <property type="match status" value="1"/>
</dbReference>
<organism evidence="2 3">
    <name type="scientific">Actinorhabdospora filicis</name>
    <dbReference type="NCBI Taxonomy" id="1785913"/>
    <lineage>
        <taxon>Bacteria</taxon>
        <taxon>Bacillati</taxon>
        <taxon>Actinomycetota</taxon>
        <taxon>Actinomycetes</taxon>
        <taxon>Micromonosporales</taxon>
        <taxon>Micromonosporaceae</taxon>
        <taxon>Actinorhabdospora</taxon>
    </lineage>
</organism>
<evidence type="ECO:0000259" key="1">
    <source>
        <dbReference type="SMART" id="SM00829"/>
    </source>
</evidence>
<dbReference type="InterPro" id="IPR013154">
    <property type="entry name" value="ADH-like_N"/>
</dbReference>
<comment type="caution">
    <text evidence="2">The sequence shown here is derived from an EMBL/GenBank/DDBJ whole genome shotgun (WGS) entry which is preliminary data.</text>
</comment>
<dbReference type="EMBL" id="BSTX01000001">
    <property type="protein sequence ID" value="GLZ77407.1"/>
    <property type="molecule type" value="Genomic_DNA"/>
</dbReference>
<dbReference type="RefSeq" id="WP_285662516.1">
    <property type="nucleotide sequence ID" value="NZ_BSTX01000001.1"/>
</dbReference>
<feature type="domain" description="Enoyl reductase (ER)" evidence="1">
    <location>
        <begin position="10"/>
        <end position="299"/>
    </location>
</feature>
<dbReference type="PANTHER" id="PTHR43482:SF1">
    <property type="entry name" value="PROTEIN AST1-RELATED"/>
    <property type="match status" value="1"/>
</dbReference>
<reference evidence="2" key="1">
    <citation type="submission" date="2023-03" db="EMBL/GenBank/DDBJ databases">
        <title>Actinorhabdospora filicis NBRC 111898.</title>
        <authorList>
            <person name="Ichikawa N."/>
            <person name="Sato H."/>
            <person name="Tonouchi N."/>
        </authorList>
    </citation>
    <scope>NUCLEOTIDE SEQUENCE</scope>
    <source>
        <strain evidence="2">NBRC 111898</strain>
    </source>
</reference>
<dbReference type="InterPro" id="IPR011032">
    <property type="entry name" value="GroES-like_sf"/>
</dbReference>
<proteinExistence type="predicted"/>
<dbReference type="GO" id="GO:0016491">
    <property type="term" value="F:oxidoreductase activity"/>
    <property type="evidence" value="ECO:0007669"/>
    <property type="project" value="InterPro"/>
</dbReference>
<dbReference type="PANTHER" id="PTHR43482">
    <property type="entry name" value="PROTEIN AST1-RELATED"/>
    <property type="match status" value="1"/>
</dbReference>
<name>A0A9W6W2U6_9ACTN</name>
<dbReference type="InterPro" id="IPR020843">
    <property type="entry name" value="ER"/>
</dbReference>
<dbReference type="Gene3D" id="3.90.180.10">
    <property type="entry name" value="Medium-chain alcohol dehydrogenases, catalytic domain"/>
    <property type="match status" value="1"/>
</dbReference>
<evidence type="ECO:0000313" key="3">
    <source>
        <dbReference type="Proteomes" id="UP001165079"/>
    </source>
</evidence>
<dbReference type="Pfam" id="PF08240">
    <property type="entry name" value="ADH_N"/>
    <property type="match status" value="1"/>
</dbReference>
<dbReference type="SMART" id="SM00829">
    <property type="entry name" value="PKS_ER"/>
    <property type="match status" value="1"/>
</dbReference>
<dbReference type="InterPro" id="IPR052585">
    <property type="entry name" value="Lipid_raft_assoc_Zn_ADH"/>
</dbReference>
<dbReference type="AlphaFoldDB" id="A0A9W6W2U6"/>
<sequence length="301" mass="30587">MRAVRIERFGGPGVLDVAEVGEPEPGPGEVLIRAEASAINPVDDKTRAGAIGADMPLPPMTLGWDLAGIVVDAGSSGLRAGDRVIAMSHQLATGRGTWADLVVLAAEAVALAPRDLDPTGAATLPLPGLTALQSLDRLALAPGERLLIAGAAGAVGGLALQIARARGIAVDALVSRDAQLAFAREHGAAFATTDPAALPERGYHAVFDTFGAFATGAVADGGRYVSVATQAGPVPDLSARGVRTAVGQVREDGAGLRELAALADRGLLRPRVDSVFALGDVRAAHERFARGGLRGKVAVAF</sequence>
<dbReference type="SUPFAM" id="SSF50129">
    <property type="entry name" value="GroES-like"/>
    <property type="match status" value="1"/>
</dbReference>
<dbReference type="InterPro" id="IPR036291">
    <property type="entry name" value="NAD(P)-bd_dom_sf"/>
</dbReference>
<evidence type="ECO:0000313" key="2">
    <source>
        <dbReference type="EMBL" id="GLZ77407.1"/>
    </source>
</evidence>
<dbReference type="CDD" id="cd05289">
    <property type="entry name" value="MDR_like_2"/>
    <property type="match status" value="1"/>
</dbReference>
<accession>A0A9W6W2U6</accession>